<dbReference type="EMBL" id="MSZU01000093">
    <property type="protein sequence ID" value="OMP84444.1"/>
    <property type="molecule type" value="Genomic_DNA"/>
</dbReference>
<evidence type="ECO:0000259" key="2">
    <source>
        <dbReference type="PROSITE" id="PS50011"/>
    </source>
</evidence>
<dbReference type="Gene3D" id="3.30.200.20">
    <property type="entry name" value="Phosphorylase Kinase, domain 1"/>
    <property type="match status" value="1"/>
</dbReference>
<dbReference type="InterPro" id="IPR008271">
    <property type="entry name" value="Ser/Thr_kinase_AS"/>
</dbReference>
<feature type="region of interest" description="Disordered" evidence="1">
    <location>
        <begin position="1"/>
        <end position="78"/>
    </location>
</feature>
<dbReference type="InterPro" id="IPR000719">
    <property type="entry name" value="Prot_kinase_dom"/>
</dbReference>
<dbReference type="GO" id="GO:0005634">
    <property type="term" value="C:nucleus"/>
    <property type="evidence" value="ECO:0007669"/>
    <property type="project" value="TreeGrafter"/>
</dbReference>
<reference evidence="3 4" key="1">
    <citation type="submission" date="2017-01" db="EMBL/GenBank/DDBJ databases">
        <title>Draft genome sequence of Diplodia seriata F98.1, a fungal species involved in grapevine trunk diseases.</title>
        <authorList>
            <person name="Robert-Siegwald G."/>
            <person name="Vallet J."/>
            <person name="Abou-Mansour E."/>
            <person name="Xu J."/>
            <person name="Rey P."/>
            <person name="Bertsch C."/>
            <person name="Rego C."/>
            <person name="Larignon P."/>
            <person name="Fontaine F."/>
            <person name="Lebrun M.-H."/>
        </authorList>
    </citation>
    <scope>NUCLEOTIDE SEQUENCE [LARGE SCALE GENOMIC DNA]</scope>
    <source>
        <strain evidence="3 4">F98.1</strain>
    </source>
</reference>
<dbReference type="PANTHER" id="PTHR44167">
    <property type="entry name" value="OVARIAN-SPECIFIC SERINE/THREONINE-PROTEIN KINASE LOK-RELATED"/>
    <property type="match status" value="1"/>
</dbReference>
<protein>
    <submittedName>
        <fullName evidence="3">Putative serine/threonine-protein kinase zyg-1</fullName>
    </submittedName>
</protein>
<dbReference type="STRING" id="420778.A0A1S8BAJ0"/>
<dbReference type="Proteomes" id="UP000190776">
    <property type="component" value="Unassembled WGS sequence"/>
</dbReference>
<dbReference type="GO" id="GO:0004674">
    <property type="term" value="F:protein serine/threonine kinase activity"/>
    <property type="evidence" value="ECO:0007669"/>
    <property type="project" value="TreeGrafter"/>
</dbReference>
<dbReference type="GO" id="GO:0005524">
    <property type="term" value="F:ATP binding"/>
    <property type="evidence" value="ECO:0007669"/>
    <property type="project" value="InterPro"/>
</dbReference>
<dbReference type="InterPro" id="IPR011009">
    <property type="entry name" value="Kinase-like_dom_sf"/>
</dbReference>
<gene>
    <name evidence="3" type="ORF">BK809_0000227</name>
</gene>
<keyword evidence="3" id="KW-0808">Transferase</keyword>
<dbReference type="SMART" id="SM00220">
    <property type="entry name" value="S_TKc"/>
    <property type="match status" value="1"/>
</dbReference>
<dbReference type="Gene3D" id="1.10.510.10">
    <property type="entry name" value="Transferase(Phosphotransferase) domain 1"/>
    <property type="match status" value="1"/>
</dbReference>
<proteinExistence type="predicted"/>
<sequence length="570" mass="63127">MAPPAQPRGGLQGSKHAPAPPRGGLQGSIHAPAPPRGAPQGSTHAPAPPRGGLQGSIHATDPFPPLLSTMPSPPIPPEAQTKALIESEINRLAEFQTRLQRRSHFTQNFKPLDKLGRGGEGSVQSMSYSGGGVVAVKTIKQAYRADNESVPLAHNEVRMLALLMNVGEGPGRDTICRPATDEMWYPCTPDLARQAILLEYCALGSLWDYMKEQCCVDARGWTRPAGASGSWEVPHEGLLRHVYTQLLEGLAFLHYGYGTTAFGGSRDKGPLGRKPVVHRDIKPANVLVCPAKPGDHDALVTVKISDFGGAAEVNGHRSSKLDKGLYFFTRGYIAPEFLEDGVSRSTMDQANDVFAMGTTMHYCVVGHGPWKKDREDRNKRVLHPKNMKELEHRGGEVLSGDFVKSVAGAVTYRQHRKDALTLLETLKRGNAAHRRDFVRWLVDVEGPRVEKEREEQRQRELREAEAREKEELETIRQVLPTMCMVPDCKNAPLPHTHGCLDPARCHMAAIAHSHMLLSIYGTWADPRSHLACELHMARYPNRDMQRAINRILLKAKDLKLLRDSWLDEVV</sequence>
<dbReference type="GO" id="GO:0044773">
    <property type="term" value="P:mitotic DNA damage checkpoint signaling"/>
    <property type="evidence" value="ECO:0007669"/>
    <property type="project" value="TreeGrafter"/>
</dbReference>
<evidence type="ECO:0000256" key="1">
    <source>
        <dbReference type="SAM" id="MobiDB-lite"/>
    </source>
</evidence>
<dbReference type="PROSITE" id="PS00108">
    <property type="entry name" value="PROTEIN_KINASE_ST"/>
    <property type="match status" value="1"/>
</dbReference>
<dbReference type="AlphaFoldDB" id="A0A1S8BAJ0"/>
<comment type="caution">
    <text evidence="3">The sequence shown here is derived from an EMBL/GenBank/DDBJ whole genome shotgun (WGS) entry which is preliminary data.</text>
</comment>
<dbReference type="OrthoDB" id="310217at2759"/>
<evidence type="ECO:0000313" key="3">
    <source>
        <dbReference type="EMBL" id="OMP84444.1"/>
    </source>
</evidence>
<dbReference type="SUPFAM" id="SSF56112">
    <property type="entry name" value="Protein kinase-like (PK-like)"/>
    <property type="match status" value="1"/>
</dbReference>
<accession>A0A1S8BAJ0</accession>
<dbReference type="PROSITE" id="PS50011">
    <property type="entry name" value="PROTEIN_KINASE_DOM"/>
    <property type="match status" value="1"/>
</dbReference>
<name>A0A1S8BAJ0_9PEZI</name>
<dbReference type="CDD" id="cd00180">
    <property type="entry name" value="PKc"/>
    <property type="match status" value="1"/>
</dbReference>
<evidence type="ECO:0000313" key="4">
    <source>
        <dbReference type="Proteomes" id="UP000190776"/>
    </source>
</evidence>
<dbReference type="PANTHER" id="PTHR44167:SF24">
    <property type="entry name" value="SERINE_THREONINE-PROTEIN KINASE CHK2"/>
    <property type="match status" value="1"/>
</dbReference>
<dbReference type="Pfam" id="PF00069">
    <property type="entry name" value="Pkinase"/>
    <property type="match status" value="1"/>
</dbReference>
<organism evidence="3 4">
    <name type="scientific">Diplodia seriata</name>
    <dbReference type="NCBI Taxonomy" id="420778"/>
    <lineage>
        <taxon>Eukaryota</taxon>
        <taxon>Fungi</taxon>
        <taxon>Dikarya</taxon>
        <taxon>Ascomycota</taxon>
        <taxon>Pezizomycotina</taxon>
        <taxon>Dothideomycetes</taxon>
        <taxon>Dothideomycetes incertae sedis</taxon>
        <taxon>Botryosphaeriales</taxon>
        <taxon>Botryosphaeriaceae</taxon>
        <taxon>Diplodia</taxon>
    </lineage>
</organism>
<keyword evidence="3" id="KW-0418">Kinase</keyword>
<feature type="domain" description="Protein kinase" evidence="2">
    <location>
        <begin position="109"/>
        <end position="449"/>
    </location>
</feature>